<gene>
    <name evidence="2" type="ORF">AV530_003936</name>
</gene>
<reference evidence="2 3" key="1">
    <citation type="submission" date="2016-02" db="EMBL/GenBank/DDBJ databases">
        <title>Band-tailed pigeon sequencing and assembly.</title>
        <authorList>
            <person name="Soares A.E."/>
            <person name="Novak B.J."/>
            <person name="Rice E.S."/>
            <person name="O'Connell B."/>
            <person name="Chang D."/>
            <person name="Weber S."/>
            <person name="Shapiro B."/>
        </authorList>
    </citation>
    <scope>NUCLEOTIDE SEQUENCE [LARGE SCALE GENOMIC DNA]</scope>
    <source>
        <strain evidence="2">BTP2013</strain>
        <tissue evidence="2">Blood</tissue>
    </source>
</reference>
<dbReference type="Proteomes" id="UP000190648">
    <property type="component" value="Unassembled WGS sequence"/>
</dbReference>
<keyword evidence="1" id="KW-0732">Signal</keyword>
<name>A0A1V4KZ33_PATFA</name>
<comment type="caution">
    <text evidence="2">The sequence shown here is derived from an EMBL/GenBank/DDBJ whole genome shotgun (WGS) entry which is preliminary data.</text>
</comment>
<keyword evidence="3" id="KW-1185">Reference proteome</keyword>
<organism evidence="2 3">
    <name type="scientific">Patagioenas fasciata monilis</name>
    <dbReference type="NCBI Taxonomy" id="372326"/>
    <lineage>
        <taxon>Eukaryota</taxon>
        <taxon>Metazoa</taxon>
        <taxon>Chordata</taxon>
        <taxon>Craniata</taxon>
        <taxon>Vertebrata</taxon>
        <taxon>Euteleostomi</taxon>
        <taxon>Archelosauria</taxon>
        <taxon>Archosauria</taxon>
        <taxon>Dinosauria</taxon>
        <taxon>Saurischia</taxon>
        <taxon>Theropoda</taxon>
        <taxon>Coelurosauria</taxon>
        <taxon>Aves</taxon>
        <taxon>Neognathae</taxon>
        <taxon>Neoaves</taxon>
        <taxon>Columbimorphae</taxon>
        <taxon>Columbiformes</taxon>
        <taxon>Columbidae</taxon>
        <taxon>Patagioenas</taxon>
    </lineage>
</organism>
<evidence type="ECO:0000313" key="3">
    <source>
        <dbReference type="Proteomes" id="UP000190648"/>
    </source>
</evidence>
<evidence type="ECO:0000256" key="1">
    <source>
        <dbReference type="SAM" id="SignalP"/>
    </source>
</evidence>
<sequence length="104" mass="11639">MAKLNDIKCLLLSLLSGALQQDQRSVENPGWDRYRFQTGAVRELTPETRKAEKATFAAREERRYRCEPLEGRSAGRSLVGRSALVFFGEATAEEPPQGLVVSKQ</sequence>
<dbReference type="EMBL" id="LSYS01001150">
    <property type="protein sequence ID" value="OPJ89794.1"/>
    <property type="molecule type" value="Genomic_DNA"/>
</dbReference>
<accession>A0A1V4KZ33</accession>
<feature type="chain" id="PRO_5010723246" evidence="1">
    <location>
        <begin position="21"/>
        <end position="104"/>
    </location>
</feature>
<feature type="signal peptide" evidence="1">
    <location>
        <begin position="1"/>
        <end position="20"/>
    </location>
</feature>
<evidence type="ECO:0000313" key="2">
    <source>
        <dbReference type="EMBL" id="OPJ89794.1"/>
    </source>
</evidence>
<dbReference type="AlphaFoldDB" id="A0A1V4KZ33"/>
<protein>
    <submittedName>
        <fullName evidence="2">Uncharacterized protein</fullName>
    </submittedName>
</protein>
<proteinExistence type="predicted"/>